<evidence type="ECO:0000259" key="1">
    <source>
        <dbReference type="PROSITE" id="PS50042"/>
    </source>
</evidence>
<dbReference type="GO" id="GO:0016301">
    <property type="term" value="F:kinase activity"/>
    <property type="evidence" value="ECO:0007669"/>
    <property type="project" value="UniProtKB-KW"/>
</dbReference>
<dbReference type="GO" id="GO:0003700">
    <property type="term" value="F:DNA-binding transcription factor activity"/>
    <property type="evidence" value="ECO:0007669"/>
    <property type="project" value="TreeGrafter"/>
</dbReference>
<dbReference type="Proteomes" id="UP000199473">
    <property type="component" value="Unassembled WGS sequence"/>
</dbReference>
<sequence length="344" mass="35263">MPDGASLSRAPLLAALAAPDLAALGAVAEARRVPEGGALFRRGDAGDGLWVLTAGEVRIRVESAEGAEVVLNHLGPGDAVGEVALLDGGARSADAVAASDVEAVFLPREAAMGVLAARPDALLRLLGVLCGKLRAATAQVESTADGALRQARRHGAELEEATDRNPLTRLPGNQAVRQAVERLGVAAPVPRALCYLDLDHFKPFNDAFGFRTGDEALFLCATVLRRCFAGVPGCFLGHIGGDDFFAGFEEVEGAALEARLAAFREAFMSEAAGAFYSAAERAAGSIAGKDRDGNARRFPLLGCSIAMLELRAGEGAGAEVIGARIAGLKTVAKGAVGGIARGGV</sequence>
<keyword evidence="2" id="KW-0418">Kinase</keyword>
<dbReference type="InterPro" id="IPR029787">
    <property type="entry name" value="Nucleotide_cyclase"/>
</dbReference>
<dbReference type="SMART" id="SM00267">
    <property type="entry name" value="GGDEF"/>
    <property type="match status" value="1"/>
</dbReference>
<dbReference type="InterPro" id="IPR018490">
    <property type="entry name" value="cNMP-bd_dom_sf"/>
</dbReference>
<reference evidence="2 3" key="1">
    <citation type="submission" date="2016-10" db="EMBL/GenBank/DDBJ databases">
        <authorList>
            <person name="de Groot N.N."/>
        </authorList>
    </citation>
    <scope>NUCLEOTIDE SEQUENCE [LARGE SCALE GENOMIC DNA]</scope>
    <source>
        <strain evidence="2 3">DSM 19981</strain>
    </source>
</reference>
<dbReference type="PROSITE" id="PS50042">
    <property type="entry name" value="CNMP_BINDING_3"/>
    <property type="match status" value="1"/>
</dbReference>
<proteinExistence type="predicted"/>
<keyword evidence="3" id="KW-1185">Reference proteome</keyword>
<dbReference type="SMART" id="SM00100">
    <property type="entry name" value="cNMP"/>
    <property type="match status" value="1"/>
</dbReference>
<dbReference type="Gene3D" id="2.60.120.10">
    <property type="entry name" value="Jelly Rolls"/>
    <property type="match status" value="1"/>
</dbReference>
<protein>
    <submittedName>
        <fullName evidence="2">cAMP-binding domain of CRP or a regulatory subunit of cAMP-dependent protein kinases</fullName>
    </submittedName>
</protein>
<dbReference type="InterPro" id="IPR050397">
    <property type="entry name" value="Env_Response_Regulators"/>
</dbReference>
<dbReference type="RefSeq" id="WP_092957783.1">
    <property type="nucleotide sequence ID" value="NZ_FOSQ01000002.1"/>
</dbReference>
<dbReference type="EMBL" id="FOSQ01000002">
    <property type="protein sequence ID" value="SFK37952.1"/>
    <property type="molecule type" value="Genomic_DNA"/>
</dbReference>
<dbReference type="InterPro" id="IPR000160">
    <property type="entry name" value="GGDEF_dom"/>
</dbReference>
<dbReference type="InterPro" id="IPR043128">
    <property type="entry name" value="Rev_trsase/Diguanyl_cyclase"/>
</dbReference>
<evidence type="ECO:0000313" key="3">
    <source>
        <dbReference type="Proteomes" id="UP000199473"/>
    </source>
</evidence>
<dbReference type="PROSITE" id="PS00889">
    <property type="entry name" value="CNMP_BINDING_2"/>
    <property type="match status" value="1"/>
</dbReference>
<name>A0A1I3Z1J3_9PROT</name>
<evidence type="ECO:0000313" key="2">
    <source>
        <dbReference type="EMBL" id="SFK37952.1"/>
    </source>
</evidence>
<accession>A0A1I3Z1J3</accession>
<dbReference type="InterPro" id="IPR000595">
    <property type="entry name" value="cNMP-bd_dom"/>
</dbReference>
<dbReference type="GO" id="GO:0005829">
    <property type="term" value="C:cytosol"/>
    <property type="evidence" value="ECO:0007669"/>
    <property type="project" value="TreeGrafter"/>
</dbReference>
<dbReference type="InterPro" id="IPR018488">
    <property type="entry name" value="cNMP-bd_CS"/>
</dbReference>
<dbReference type="CDD" id="cd00038">
    <property type="entry name" value="CAP_ED"/>
    <property type="match status" value="1"/>
</dbReference>
<gene>
    <name evidence="2" type="ORF">SAMN02745775_10261</name>
</gene>
<dbReference type="STRING" id="1123062.SAMN02745775_10261"/>
<organism evidence="2 3">
    <name type="scientific">Falsiroseomonas stagni DSM 19981</name>
    <dbReference type="NCBI Taxonomy" id="1123062"/>
    <lineage>
        <taxon>Bacteria</taxon>
        <taxon>Pseudomonadati</taxon>
        <taxon>Pseudomonadota</taxon>
        <taxon>Alphaproteobacteria</taxon>
        <taxon>Acetobacterales</taxon>
        <taxon>Roseomonadaceae</taxon>
        <taxon>Falsiroseomonas</taxon>
    </lineage>
</organism>
<keyword evidence="2" id="KW-0808">Transferase</keyword>
<dbReference type="PANTHER" id="PTHR24567:SF68">
    <property type="entry name" value="DNA-BINDING TRANSCRIPTIONAL DUAL REGULATOR CRP"/>
    <property type="match status" value="1"/>
</dbReference>
<dbReference type="Gene3D" id="3.30.70.270">
    <property type="match status" value="1"/>
</dbReference>
<dbReference type="PANTHER" id="PTHR24567">
    <property type="entry name" value="CRP FAMILY TRANSCRIPTIONAL REGULATORY PROTEIN"/>
    <property type="match status" value="1"/>
</dbReference>
<dbReference type="AlphaFoldDB" id="A0A1I3Z1J3"/>
<dbReference type="Pfam" id="PF00990">
    <property type="entry name" value="GGDEF"/>
    <property type="match status" value="1"/>
</dbReference>
<dbReference type="SUPFAM" id="SSF51206">
    <property type="entry name" value="cAMP-binding domain-like"/>
    <property type="match status" value="1"/>
</dbReference>
<dbReference type="SUPFAM" id="SSF55073">
    <property type="entry name" value="Nucleotide cyclase"/>
    <property type="match status" value="1"/>
</dbReference>
<dbReference type="OrthoDB" id="7251575at2"/>
<dbReference type="Pfam" id="PF00027">
    <property type="entry name" value="cNMP_binding"/>
    <property type="match status" value="1"/>
</dbReference>
<dbReference type="InterPro" id="IPR014710">
    <property type="entry name" value="RmlC-like_jellyroll"/>
</dbReference>
<feature type="domain" description="Cyclic nucleotide-binding" evidence="1">
    <location>
        <begin position="12"/>
        <end position="115"/>
    </location>
</feature>